<dbReference type="InterPro" id="IPR056615">
    <property type="entry name" value="FAZ1_C"/>
</dbReference>
<dbReference type="EMBL" id="JAUNZN010000001">
    <property type="protein sequence ID" value="KAK4830063.1"/>
    <property type="molecule type" value="Genomic_DNA"/>
</dbReference>
<sequence>MDKLLQKYKCAPSQAGKEWAEKFWKDEEKVIERIEQCQAAQRFGVKKSKRVVCAVLGACLSCAQQEAKRTPAPRLISNVEYSALESENGVLKSSLAFERETGKTLRTQVDKLVSENDKLVSENGKLVSENDKLVSENGKLVSENDKLVCENDTLESENGKLVSENGKLVNENSKLVSESTKLVRENSRCVNENNRLVSENNYLKQLLERVNRLLDKIQPSAPVKQVRRLMRGANPEVWDGDLWFDSDDDEVKGTSDSEPQWVSLRPLVKTETAVDDDDEIHTTVRTIPWSPAKLMKIQEKFSRRPGESEVKYVCRVSLEGGDRIMLSEEEAGGFWGPGVFLTTTPGEHNYSLTARAAYWAGGIDPQDRGEPQEIKVTGYSDLAAAIQKAACIQAIYERDELRKSPMLAPIDPARLTPLIRGLPDCLKVFVADTQDRIQDARRDRSRDSRRGQRAPIPTWSEFVQDIDKYGRRMGWVNSSSAKFPDQARRVRQVHAQNTRSNGRFEPNKEWTELWRKALDLGIPRPILHGVSTGDLRTLIQSLGKKNNPAGENCLAGKPPTHKESAPSAPGLIDKAESQRKKLSSPGRAVSHSARQVLAIQWLSDEYSDPTIAIPIGPRKILVNFLIDTGVQISVITHETTQALGMRPGRRRVKFTGIEKECTAEKKSPWLLEERRLTRAEVLASAAYTNILGFDILRGRMWKLPDGTVWSFARGILKEDDSN</sequence>
<dbReference type="Pfam" id="PF23404">
    <property type="entry name" value="FAZ1_C"/>
    <property type="match status" value="1"/>
</dbReference>
<evidence type="ECO:0000259" key="3">
    <source>
        <dbReference type="PROSITE" id="PS50175"/>
    </source>
</evidence>
<dbReference type="AlphaFoldDB" id="A0AAN7PRD0"/>
<keyword evidence="1" id="KW-0378">Hydrolase</keyword>
<protein>
    <recommendedName>
        <fullName evidence="3">Peptidase A2 domain-containing protein</fullName>
    </recommendedName>
</protein>
<comment type="caution">
    <text evidence="4">The sequence shown here is derived from an EMBL/GenBank/DDBJ whole genome shotgun (WGS) entry which is preliminary data.</text>
</comment>
<evidence type="ECO:0000256" key="1">
    <source>
        <dbReference type="ARBA" id="ARBA00022801"/>
    </source>
</evidence>
<dbReference type="InterPro" id="IPR001995">
    <property type="entry name" value="Peptidase_A2_cat"/>
</dbReference>
<evidence type="ECO:0000313" key="5">
    <source>
        <dbReference type="Proteomes" id="UP001333110"/>
    </source>
</evidence>
<proteinExistence type="predicted"/>
<dbReference type="GO" id="GO:0004190">
    <property type="term" value="F:aspartic-type endopeptidase activity"/>
    <property type="evidence" value="ECO:0007669"/>
    <property type="project" value="InterPro"/>
</dbReference>
<dbReference type="SUPFAM" id="SSF50630">
    <property type="entry name" value="Acid proteases"/>
    <property type="match status" value="1"/>
</dbReference>
<dbReference type="PROSITE" id="PS50175">
    <property type="entry name" value="ASP_PROT_RETROV"/>
    <property type="match status" value="1"/>
</dbReference>
<dbReference type="Proteomes" id="UP001333110">
    <property type="component" value="Unassembled WGS sequence"/>
</dbReference>
<dbReference type="InterPro" id="IPR021109">
    <property type="entry name" value="Peptidase_aspartic_dom_sf"/>
</dbReference>
<accession>A0AAN7PRD0</accession>
<evidence type="ECO:0000313" key="4">
    <source>
        <dbReference type="EMBL" id="KAK4830063.1"/>
    </source>
</evidence>
<dbReference type="GO" id="GO:0006508">
    <property type="term" value="P:proteolysis"/>
    <property type="evidence" value="ECO:0007669"/>
    <property type="project" value="InterPro"/>
</dbReference>
<feature type="region of interest" description="Disordered" evidence="2">
    <location>
        <begin position="546"/>
        <end position="588"/>
    </location>
</feature>
<evidence type="ECO:0000256" key="2">
    <source>
        <dbReference type="SAM" id="MobiDB-lite"/>
    </source>
</evidence>
<dbReference type="Gene3D" id="1.20.5.400">
    <property type="match status" value="1"/>
</dbReference>
<name>A0AAN7PRD0_MYCAM</name>
<organism evidence="4 5">
    <name type="scientific">Mycteria americana</name>
    <name type="common">Wood stork</name>
    <dbReference type="NCBI Taxonomy" id="33587"/>
    <lineage>
        <taxon>Eukaryota</taxon>
        <taxon>Metazoa</taxon>
        <taxon>Chordata</taxon>
        <taxon>Craniata</taxon>
        <taxon>Vertebrata</taxon>
        <taxon>Euteleostomi</taxon>
        <taxon>Archelosauria</taxon>
        <taxon>Archosauria</taxon>
        <taxon>Dinosauria</taxon>
        <taxon>Saurischia</taxon>
        <taxon>Theropoda</taxon>
        <taxon>Coelurosauria</taxon>
        <taxon>Aves</taxon>
        <taxon>Neognathae</taxon>
        <taxon>Neoaves</taxon>
        <taxon>Aequornithes</taxon>
        <taxon>Ciconiiformes</taxon>
        <taxon>Ciconiidae</taxon>
        <taxon>Mycteria</taxon>
    </lineage>
</organism>
<dbReference type="Gene3D" id="2.40.70.10">
    <property type="entry name" value="Acid Proteases"/>
    <property type="match status" value="1"/>
</dbReference>
<keyword evidence="5" id="KW-1185">Reference proteome</keyword>
<reference evidence="4 5" key="1">
    <citation type="journal article" date="2023" name="J. Hered.">
        <title>Chromosome-level genome of the wood stork (Mycteria americana) provides insight into avian chromosome evolution.</title>
        <authorList>
            <person name="Flamio R. Jr."/>
            <person name="Ramstad K.M."/>
        </authorList>
    </citation>
    <scope>NUCLEOTIDE SEQUENCE [LARGE SCALE GENOMIC DNA]</scope>
    <source>
        <strain evidence="4">JAX WOST 10</strain>
    </source>
</reference>
<feature type="domain" description="Peptidase A2" evidence="3">
    <location>
        <begin position="622"/>
        <end position="695"/>
    </location>
</feature>
<gene>
    <name evidence="4" type="ORF">QYF61_008401</name>
</gene>